<evidence type="ECO:0000256" key="3">
    <source>
        <dbReference type="ARBA" id="ARBA00022801"/>
    </source>
</evidence>
<organism evidence="10 11">
    <name type="scientific">Rhizomicrobium electricum</name>
    <dbReference type="NCBI Taxonomy" id="480070"/>
    <lineage>
        <taxon>Bacteria</taxon>
        <taxon>Pseudomonadati</taxon>
        <taxon>Pseudomonadota</taxon>
        <taxon>Alphaproteobacteria</taxon>
        <taxon>Micropepsales</taxon>
        <taxon>Micropepsaceae</taxon>
        <taxon>Rhizomicrobium</taxon>
    </lineage>
</organism>
<comment type="subcellular location">
    <subcellularLocation>
        <location evidence="5">Cytoplasm</location>
    </subcellularLocation>
</comment>
<dbReference type="EC" id="3.1.1.61" evidence="5"/>
<dbReference type="PROSITE" id="PS50110">
    <property type="entry name" value="RESPONSE_REGULATORY"/>
    <property type="match status" value="1"/>
</dbReference>
<dbReference type="Pfam" id="PF00072">
    <property type="entry name" value="Response_reg"/>
    <property type="match status" value="1"/>
</dbReference>
<dbReference type="InterPro" id="IPR001789">
    <property type="entry name" value="Sig_transdc_resp-reg_receiver"/>
</dbReference>
<dbReference type="InterPro" id="IPR035909">
    <property type="entry name" value="CheB_C"/>
</dbReference>
<accession>A0ABP3P532</accession>
<keyword evidence="2 5" id="KW-0145">Chemotaxis</keyword>
<name>A0ABP3P532_9PROT</name>
<keyword evidence="11" id="KW-1185">Reference proteome</keyword>
<evidence type="ECO:0000256" key="1">
    <source>
        <dbReference type="ARBA" id="ARBA00022490"/>
    </source>
</evidence>
<evidence type="ECO:0000259" key="8">
    <source>
        <dbReference type="PROSITE" id="PS50110"/>
    </source>
</evidence>
<dbReference type="NCBIfam" id="NF001965">
    <property type="entry name" value="PRK00742.1"/>
    <property type="match status" value="1"/>
</dbReference>
<dbReference type="InterPro" id="IPR011006">
    <property type="entry name" value="CheY-like_superfamily"/>
</dbReference>
<feature type="active site" evidence="5 6">
    <location>
        <position position="190"/>
    </location>
</feature>
<comment type="catalytic activity">
    <reaction evidence="4 5">
        <text>[protein]-L-glutamate 5-O-methyl ester + H2O = L-glutamyl-[protein] + methanol + H(+)</text>
        <dbReference type="Rhea" id="RHEA:23236"/>
        <dbReference type="Rhea" id="RHEA-COMP:10208"/>
        <dbReference type="Rhea" id="RHEA-COMP:10311"/>
        <dbReference type="ChEBI" id="CHEBI:15377"/>
        <dbReference type="ChEBI" id="CHEBI:15378"/>
        <dbReference type="ChEBI" id="CHEBI:17790"/>
        <dbReference type="ChEBI" id="CHEBI:29973"/>
        <dbReference type="ChEBI" id="CHEBI:82795"/>
        <dbReference type="EC" id="3.1.1.61"/>
    </reaction>
</comment>
<dbReference type="Proteomes" id="UP001499951">
    <property type="component" value="Unassembled WGS sequence"/>
</dbReference>
<dbReference type="EC" id="3.5.1.44" evidence="5"/>
<dbReference type="SUPFAM" id="SSF52738">
    <property type="entry name" value="Methylesterase CheB, C-terminal domain"/>
    <property type="match status" value="1"/>
</dbReference>
<dbReference type="InterPro" id="IPR000673">
    <property type="entry name" value="Sig_transdc_resp-reg_Me-estase"/>
</dbReference>
<dbReference type="CDD" id="cd16432">
    <property type="entry name" value="CheB_Rec"/>
    <property type="match status" value="1"/>
</dbReference>
<feature type="active site" evidence="5 6">
    <location>
        <position position="164"/>
    </location>
</feature>
<reference evidence="11" key="1">
    <citation type="journal article" date="2019" name="Int. J. Syst. Evol. Microbiol.">
        <title>The Global Catalogue of Microorganisms (GCM) 10K type strain sequencing project: providing services to taxonomists for standard genome sequencing and annotation.</title>
        <authorList>
            <consortium name="The Broad Institute Genomics Platform"/>
            <consortium name="The Broad Institute Genome Sequencing Center for Infectious Disease"/>
            <person name="Wu L."/>
            <person name="Ma J."/>
        </authorList>
    </citation>
    <scope>NUCLEOTIDE SEQUENCE [LARGE SCALE GENOMIC DNA]</scope>
    <source>
        <strain evidence="11">JCM 15089</strain>
    </source>
</reference>
<dbReference type="Gene3D" id="3.40.50.180">
    <property type="entry name" value="Methylesterase CheB, C-terminal domain"/>
    <property type="match status" value="1"/>
</dbReference>
<evidence type="ECO:0000256" key="6">
    <source>
        <dbReference type="PROSITE-ProRule" id="PRU00050"/>
    </source>
</evidence>
<keyword evidence="3 5" id="KW-0378">Hydrolase</keyword>
<dbReference type="Gene3D" id="3.40.50.2300">
    <property type="match status" value="1"/>
</dbReference>
<dbReference type="NCBIfam" id="NF009206">
    <property type="entry name" value="PRK12555.1"/>
    <property type="match status" value="1"/>
</dbReference>
<evidence type="ECO:0000256" key="7">
    <source>
        <dbReference type="PROSITE-ProRule" id="PRU00169"/>
    </source>
</evidence>
<dbReference type="RefSeq" id="WP_166931669.1">
    <property type="nucleotide sequence ID" value="NZ_BAAADD010000001.1"/>
</dbReference>
<evidence type="ECO:0000256" key="2">
    <source>
        <dbReference type="ARBA" id="ARBA00022500"/>
    </source>
</evidence>
<proteinExistence type="inferred from homology"/>
<evidence type="ECO:0000256" key="4">
    <source>
        <dbReference type="ARBA" id="ARBA00048267"/>
    </source>
</evidence>
<feature type="domain" description="Response regulatory" evidence="8">
    <location>
        <begin position="5"/>
        <end position="122"/>
    </location>
</feature>
<dbReference type="Pfam" id="PF01339">
    <property type="entry name" value="CheB_methylest"/>
    <property type="match status" value="1"/>
</dbReference>
<dbReference type="SMART" id="SM00448">
    <property type="entry name" value="REC"/>
    <property type="match status" value="1"/>
</dbReference>
<dbReference type="CDD" id="cd17541">
    <property type="entry name" value="REC_CheB-like"/>
    <property type="match status" value="1"/>
</dbReference>
<dbReference type="PANTHER" id="PTHR42872">
    <property type="entry name" value="PROTEIN-GLUTAMATE METHYLESTERASE/PROTEIN-GLUTAMINE GLUTAMINASE"/>
    <property type="match status" value="1"/>
</dbReference>
<feature type="modified residue" description="4-aspartylphosphate" evidence="5 7">
    <location>
        <position position="56"/>
    </location>
</feature>
<feature type="active site" evidence="5 6">
    <location>
        <position position="286"/>
    </location>
</feature>
<evidence type="ECO:0000313" key="10">
    <source>
        <dbReference type="EMBL" id="GAA0560426.1"/>
    </source>
</evidence>
<dbReference type="EMBL" id="BAAADD010000001">
    <property type="protein sequence ID" value="GAA0560426.1"/>
    <property type="molecule type" value="Genomic_DNA"/>
</dbReference>
<dbReference type="InterPro" id="IPR008248">
    <property type="entry name" value="CheB-like"/>
</dbReference>
<keyword evidence="1 5" id="KW-0963">Cytoplasm</keyword>
<keyword evidence="5 7" id="KW-0597">Phosphoprotein</keyword>
<comment type="similarity">
    <text evidence="5">Belongs to the CheB family.</text>
</comment>
<comment type="domain">
    <text evidence="5">Contains a C-terminal catalytic domain, and an N-terminal region which modulates catalytic activity.</text>
</comment>
<gene>
    <name evidence="5" type="primary">cheB</name>
    <name evidence="10" type="ORF">GCM10008942_06140</name>
</gene>
<evidence type="ECO:0000256" key="5">
    <source>
        <dbReference type="HAMAP-Rule" id="MF_00099"/>
    </source>
</evidence>
<comment type="PTM">
    <text evidence="5">Phosphorylated by CheA. Phosphorylation of the N-terminal regulatory domain activates the methylesterase activity.</text>
</comment>
<dbReference type="SUPFAM" id="SSF52172">
    <property type="entry name" value="CheY-like"/>
    <property type="match status" value="1"/>
</dbReference>
<evidence type="ECO:0000313" key="11">
    <source>
        <dbReference type="Proteomes" id="UP001499951"/>
    </source>
</evidence>
<evidence type="ECO:0000259" key="9">
    <source>
        <dbReference type="PROSITE" id="PS50122"/>
    </source>
</evidence>
<dbReference type="PROSITE" id="PS50122">
    <property type="entry name" value="CHEB"/>
    <property type="match status" value="1"/>
</dbReference>
<dbReference type="PIRSF" id="PIRSF000876">
    <property type="entry name" value="RR_chemtxs_CheB"/>
    <property type="match status" value="1"/>
</dbReference>
<protein>
    <recommendedName>
        <fullName evidence="5">Protein-glutamate methylesterase/protein-glutamine glutaminase</fullName>
        <ecNumber evidence="5">3.1.1.61</ecNumber>
        <ecNumber evidence="5">3.5.1.44</ecNumber>
    </recommendedName>
</protein>
<dbReference type="PANTHER" id="PTHR42872:SF6">
    <property type="entry name" value="PROTEIN-GLUTAMATE METHYLESTERASE_PROTEIN-GLUTAMINE GLUTAMINASE"/>
    <property type="match status" value="1"/>
</dbReference>
<comment type="caution">
    <text evidence="10">The sequence shown here is derived from an EMBL/GenBank/DDBJ whole genome shotgun (WGS) entry which is preliminary data.</text>
</comment>
<dbReference type="HAMAP" id="MF_00099">
    <property type="entry name" value="CheB_chemtxs"/>
    <property type="match status" value="1"/>
</dbReference>
<comment type="function">
    <text evidence="5">Involved in chemotaxis. Part of a chemotaxis signal transduction system that modulates chemotaxis in response to various stimuli. Catalyzes the demethylation of specific methylglutamate residues introduced into the chemoreceptors (methyl-accepting chemotaxis proteins or MCP) by CheR. Also mediates the irreversible deamidation of specific glutamine residues to glutamic acid.</text>
</comment>
<sequence>MKRIRVLIVDDSATIRRLLATVLSRDEDIEVVGGAPDAATARQMIKDLTPDVITLDVEMPNMNGIDFLEKIMRLRPMPVVMVSTLTQRGAEVTLSALEIGAVDYFAKPTENVAAHLEDCARDLCEKVRTAAGARVRAYVRREPPVISTKPDFDPGNTVVAIGSSTGGVEALIEVLSHFPKNCPATVITQHMPPHFTTSFADRLNRLCQPTVTEARDGAVLAPGQIYLAPGGDAHLEVHGVGALRCRLVQEPAVNGHRPSVDVLFNSVAATVRHNAVGVILTGMGRDGASGLLAMRKNGASTIGQDEASSVVYGMPRVAYEIGAVERQFALQQIGQEVLNVCELRSKKAGRHAASI</sequence>
<feature type="domain" description="CheB-type methylesterase" evidence="9">
    <location>
        <begin position="152"/>
        <end position="344"/>
    </location>
</feature>
<comment type="catalytic activity">
    <reaction evidence="5">
        <text>L-glutaminyl-[protein] + H2O = L-glutamyl-[protein] + NH4(+)</text>
        <dbReference type="Rhea" id="RHEA:16441"/>
        <dbReference type="Rhea" id="RHEA-COMP:10207"/>
        <dbReference type="Rhea" id="RHEA-COMP:10208"/>
        <dbReference type="ChEBI" id="CHEBI:15377"/>
        <dbReference type="ChEBI" id="CHEBI:28938"/>
        <dbReference type="ChEBI" id="CHEBI:29973"/>
        <dbReference type="ChEBI" id="CHEBI:30011"/>
        <dbReference type="EC" id="3.5.1.44"/>
    </reaction>
</comment>